<dbReference type="PANTHER" id="PTHR33573">
    <property type="entry name" value="CASP-LIKE PROTEIN 4A4"/>
    <property type="match status" value="1"/>
</dbReference>
<organism evidence="11 12">
    <name type="scientific">Cocos nucifera</name>
    <name type="common">Coconut palm</name>
    <dbReference type="NCBI Taxonomy" id="13894"/>
    <lineage>
        <taxon>Eukaryota</taxon>
        <taxon>Viridiplantae</taxon>
        <taxon>Streptophyta</taxon>
        <taxon>Embryophyta</taxon>
        <taxon>Tracheophyta</taxon>
        <taxon>Spermatophyta</taxon>
        <taxon>Magnoliopsida</taxon>
        <taxon>Liliopsida</taxon>
        <taxon>Arecaceae</taxon>
        <taxon>Arecoideae</taxon>
        <taxon>Cocoseae</taxon>
        <taxon>Attaleinae</taxon>
        <taxon>Cocos</taxon>
    </lineage>
</organism>
<keyword evidence="12" id="KW-1185">Reference proteome</keyword>
<evidence type="ECO:0000256" key="3">
    <source>
        <dbReference type="ARBA" id="ARBA00011489"/>
    </source>
</evidence>
<evidence type="ECO:0000256" key="1">
    <source>
        <dbReference type="ARBA" id="ARBA00004651"/>
    </source>
</evidence>
<dbReference type="Proteomes" id="UP000797356">
    <property type="component" value="Chromosome 12"/>
</dbReference>
<reference evidence="11" key="1">
    <citation type="journal article" date="2017" name="Gigascience">
        <title>The genome draft of coconut (Cocos nucifera).</title>
        <authorList>
            <person name="Xiao Y."/>
            <person name="Xu P."/>
            <person name="Fan H."/>
            <person name="Baudouin L."/>
            <person name="Xia W."/>
            <person name="Bocs S."/>
            <person name="Xu J."/>
            <person name="Li Q."/>
            <person name="Guo A."/>
            <person name="Zhou L."/>
            <person name="Li J."/>
            <person name="Wu Y."/>
            <person name="Ma Z."/>
            <person name="Armero A."/>
            <person name="Issali A.E."/>
            <person name="Liu N."/>
            <person name="Peng M."/>
            <person name="Yang Y."/>
        </authorList>
    </citation>
    <scope>NUCLEOTIDE SEQUENCE</scope>
    <source>
        <tissue evidence="11">Spear leaf of Hainan Tall coconut</tissue>
    </source>
</reference>
<keyword evidence="5 8" id="KW-0812">Transmembrane</keyword>
<accession>A0A8K0IS34</accession>
<evidence type="ECO:0000313" key="12">
    <source>
        <dbReference type="Proteomes" id="UP000797356"/>
    </source>
</evidence>
<evidence type="ECO:0000256" key="7">
    <source>
        <dbReference type="ARBA" id="ARBA00023136"/>
    </source>
</evidence>
<evidence type="ECO:0000256" key="5">
    <source>
        <dbReference type="ARBA" id="ARBA00022692"/>
    </source>
</evidence>
<evidence type="ECO:0000256" key="4">
    <source>
        <dbReference type="ARBA" id="ARBA00022475"/>
    </source>
</evidence>
<comment type="similarity">
    <text evidence="2 8">Belongs to the Casparian strip membrane proteins (CASP) family.</text>
</comment>
<reference evidence="11" key="2">
    <citation type="submission" date="2019-07" db="EMBL/GenBank/DDBJ databases">
        <authorList>
            <person name="Yang Y."/>
            <person name="Bocs S."/>
            <person name="Baudouin L."/>
        </authorList>
    </citation>
    <scope>NUCLEOTIDE SEQUENCE</scope>
    <source>
        <tissue evidence="11">Spear leaf of Hainan Tall coconut</tissue>
    </source>
</reference>
<protein>
    <recommendedName>
        <fullName evidence="8">CASP-like protein</fullName>
    </recommendedName>
</protein>
<evidence type="ECO:0000259" key="10">
    <source>
        <dbReference type="Pfam" id="PF04535"/>
    </source>
</evidence>
<dbReference type="GO" id="GO:0005886">
    <property type="term" value="C:plasma membrane"/>
    <property type="evidence" value="ECO:0007669"/>
    <property type="project" value="UniProtKB-SubCell"/>
</dbReference>
<comment type="subcellular location">
    <subcellularLocation>
        <location evidence="1 8">Cell membrane</location>
        <topology evidence="1 8">Multi-pass membrane protein</topology>
    </subcellularLocation>
</comment>
<evidence type="ECO:0000256" key="6">
    <source>
        <dbReference type="ARBA" id="ARBA00022989"/>
    </source>
</evidence>
<feature type="region of interest" description="Disordered" evidence="9">
    <location>
        <begin position="1"/>
        <end position="29"/>
    </location>
</feature>
<evidence type="ECO:0000313" key="11">
    <source>
        <dbReference type="EMBL" id="KAG1365759.1"/>
    </source>
</evidence>
<dbReference type="PANTHER" id="PTHR33573:SF56">
    <property type="entry name" value="CASP-LIKE PROTEIN 4C1"/>
    <property type="match status" value="1"/>
</dbReference>
<comment type="caution">
    <text evidence="11">The sequence shown here is derived from an EMBL/GenBank/DDBJ whole genome shotgun (WGS) entry which is preliminary data.</text>
</comment>
<comment type="caution">
    <text evidence="8">Lacks conserved residue(s) required for the propagation of feature annotation.</text>
</comment>
<feature type="transmembrane region" description="Helical" evidence="8">
    <location>
        <begin position="42"/>
        <end position="62"/>
    </location>
</feature>
<keyword evidence="4 8" id="KW-1003">Cell membrane</keyword>
<evidence type="ECO:0000256" key="9">
    <source>
        <dbReference type="SAM" id="MobiDB-lite"/>
    </source>
</evidence>
<evidence type="ECO:0000256" key="8">
    <source>
        <dbReference type="RuleBase" id="RU361233"/>
    </source>
</evidence>
<comment type="subunit">
    <text evidence="3 8">Homodimer and heterodimers.</text>
</comment>
<evidence type="ECO:0000256" key="2">
    <source>
        <dbReference type="ARBA" id="ARBA00007651"/>
    </source>
</evidence>
<sequence>MPSPLRNGDAPPPRLPSPAVGRHPHHFHSTVSEQKIRRLNALILLLRLAAFCFSLAAAIFMGTNSSRSPGSPSWLQFHPFRYSYIPSQSLPLLPIHQYCHRFAPGLLSRRLLFAANAIVAAYSLFAMGFSIWEILKGSTLFPEPLQLWFDFAHDQVFAYLVLAAETAGTVEARELKGAHTCTVESAFCVQTYISVALGFVGFVFLTLSALVSGFRLACHVITGFRFHL</sequence>
<keyword evidence="6 8" id="KW-1133">Transmembrane helix</keyword>
<proteinExistence type="inferred from homology"/>
<gene>
    <name evidence="11" type="ORF">COCNU_12G007590</name>
</gene>
<feature type="transmembrane region" description="Helical" evidence="8">
    <location>
        <begin position="192"/>
        <end position="218"/>
    </location>
</feature>
<keyword evidence="7 8" id="KW-0472">Membrane</keyword>
<dbReference type="EMBL" id="CM017883">
    <property type="protein sequence ID" value="KAG1365759.1"/>
    <property type="molecule type" value="Genomic_DNA"/>
</dbReference>
<dbReference type="Pfam" id="PF04535">
    <property type="entry name" value="CASP_dom"/>
    <property type="match status" value="1"/>
</dbReference>
<feature type="transmembrane region" description="Helical" evidence="8">
    <location>
        <begin position="111"/>
        <end position="132"/>
    </location>
</feature>
<feature type="domain" description="Casparian strip membrane protein" evidence="10">
    <location>
        <begin position="110"/>
        <end position="204"/>
    </location>
</feature>
<dbReference type="OrthoDB" id="1907587at2759"/>
<dbReference type="InterPro" id="IPR006702">
    <property type="entry name" value="CASP_dom"/>
</dbReference>
<name>A0A8K0IS34_COCNU</name>
<dbReference type="AlphaFoldDB" id="A0A8K0IS34"/>